<dbReference type="Proteomes" id="UP000317378">
    <property type="component" value="Unassembled WGS sequence"/>
</dbReference>
<organism evidence="2 3">
    <name type="scientific">Streptomyces sporangiiformans</name>
    <dbReference type="NCBI Taxonomy" id="2315329"/>
    <lineage>
        <taxon>Bacteria</taxon>
        <taxon>Bacillati</taxon>
        <taxon>Actinomycetota</taxon>
        <taxon>Actinomycetes</taxon>
        <taxon>Kitasatosporales</taxon>
        <taxon>Streptomycetaceae</taxon>
        <taxon>Streptomyces</taxon>
    </lineage>
</organism>
<evidence type="ECO:0000313" key="3">
    <source>
        <dbReference type="Proteomes" id="UP000317378"/>
    </source>
</evidence>
<feature type="compositionally biased region" description="Low complexity" evidence="1">
    <location>
        <begin position="105"/>
        <end position="116"/>
    </location>
</feature>
<feature type="compositionally biased region" description="Pro residues" evidence="1">
    <location>
        <begin position="44"/>
        <end position="64"/>
    </location>
</feature>
<evidence type="ECO:0000256" key="1">
    <source>
        <dbReference type="SAM" id="MobiDB-lite"/>
    </source>
</evidence>
<dbReference type="AlphaFoldDB" id="A0A505DFB2"/>
<feature type="compositionally biased region" description="Basic residues" evidence="1">
    <location>
        <begin position="65"/>
        <end position="74"/>
    </location>
</feature>
<protein>
    <submittedName>
        <fullName evidence="2">Uncharacterized protein</fullName>
    </submittedName>
</protein>
<proteinExistence type="predicted"/>
<feature type="region of interest" description="Disordered" evidence="1">
    <location>
        <begin position="94"/>
        <end position="138"/>
    </location>
</feature>
<comment type="caution">
    <text evidence="2">The sequence shown here is derived from an EMBL/GenBank/DDBJ whole genome shotgun (WGS) entry which is preliminary data.</text>
</comment>
<evidence type="ECO:0000313" key="2">
    <source>
        <dbReference type="EMBL" id="TPQ15431.1"/>
    </source>
</evidence>
<reference evidence="2 3" key="1">
    <citation type="submission" date="2019-06" db="EMBL/GenBank/DDBJ databases">
        <title>Streptomyces sporangiiformans sp. nov., a novel actinomycete isolated from soil in Mount Song.</title>
        <authorList>
            <person name="Han L."/>
        </authorList>
    </citation>
    <scope>NUCLEOTIDE SEQUENCE [LARGE SCALE GENOMIC DNA]</scope>
    <source>
        <strain evidence="2 3">NEAU-SSA 1</strain>
    </source>
</reference>
<sequence>MPTRRTTRLLPRHRSRRSPRRRTAASPRNRRPRRRRRRSRRLPPRPPSLPRPRLPARPPTTPRPRCPRPRRRARASCGGARRWVSYFGCGPVVAGRAVPRAPEGAHTPTHQQQAQPAQPPEAPAPGGALLQHAQEQVP</sequence>
<name>A0A505DFB2_9ACTN</name>
<gene>
    <name evidence="2" type="ORF">FGD71_046590</name>
</gene>
<dbReference type="EMBL" id="VCHX02000352">
    <property type="protein sequence ID" value="TPQ15431.1"/>
    <property type="molecule type" value="Genomic_DNA"/>
</dbReference>
<keyword evidence="3" id="KW-1185">Reference proteome</keyword>
<feature type="region of interest" description="Disordered" evidence="1">
    <location>
        <begin position="1"/>
        <end position="78"/>
    </location>
</feature>
<feature type="compositionally biased region" description="Basic residues" evidence="1">
    <location>
        <begin position="1"/>
        <end position="43"/>
    </location>
</feature>
<accession>A0A505DFB2</accession>